<protein>
    <submittedName>
        <fullName evidence="1">Unannotated protein</fullName>
    </submittedName>
</protein>
<gene>
    <name evidence="1" type="ORF">UFOPK1495_00269</name>
</gene>
<sequence>MSPLLNAAAAVTSLNVEPGAYWPVIERSISALAPLTF</sequence>
<accession>A0A6J6BU79</accession>
<proteinExistence type="predicted"/>
<evidence type="ECO:0000313" key="1">
    <source>
        <dbReference type="EMBL" id="CAB4542247.1"/>
    </source>
</evidence>
<dbReference type="AlphaFoldDB" id="A0A6J6BU79"/>
<name>A0A6J6BU79_9ZZZZ</name>
<dbReference type="EMBL" id="CAEZSU010000018">
    <property type="protein sequence ID" value="CAB4542247.1"/>
    <property type="molecule type" value="Genomic_DNA"/>
</dbReference>
<reference evidence="1" key="1">
    <citation type="submission" date="2020-05" db="EMBL/GenBank/DDBJ databases">
        <authorList>
            <person name="Chiriac C."/>
            <person name="Salcher M."/>
            <person name="Ghai R."/>
            <person name="Kavagutti S V."/>
        </authorList>
    </citation>
    <scope>NUCLEOTIDE SEQUENCE</scope>
</reference>
<organism evidence="1">
    <name type="scientific">freshwater metagenome</name>
    <dbReference type="NCBI Taxonomy" id="449393"/>
    <lineage>
        <taxon>unclassified sequences</taxon>
        <taxon>metagenomes</taxon>
        <taxon>ecological metagenomes</taxon>
    </lineage>
</organism>